<evidence type="ECO:0000313" key="3">
    <source>
        <dbReference type="Proteomes" id="UP001141253"/>
    </source>
</evidence>
<comment type="caution">
    <text evidence="2">The sequence shown here is derived from an EMBL/GenBank/DDBJ whole genome shotgun (WGS) entry which is preliminary data.</text>
</comment>
<reference evidence="2" key="2">
    <citation type="journal article" date="2023" name="Int. J. Mol. Sci.">
        <title>De Novo Assembly and Annotation of 11 Diverse Shrub Willow (Salix) Genomes Reveals Novel Gene Organization in Sex-Linked Regions.</title>
        <authorList>
            <person name="Hyden B."/>
            <person name="Feng K."/>
            <person name="Yates T.B."/>
            <person name="Jawdy S."/>
            <person name="Cereghino C."/>
            <person name="Smart L.B."/>
            <person name="Muchero W."/>
        </authorList>
    </citation>
    <scope>NUCLEOTIDE SEQUENCE</scope>
    <source>
        <tissue evidence="2">Shoot tip</tissue>
    </source>
</reference>
<keyword evidence="1" id="KW-0732">Signal</keyword>
<gene>
    <name evidence="2" type="ORF">OIU77_024390</name>
</gene>
<dbReference type="InterPro" id="IPR040361">
    <property type="entry name" value="TPD1"/>
</dbReference>
<dbReference type="Proteomes" id="UP001141253">
    <property type="component" value="Chromosome 2"/>
</dbReference>
<dbReference type="PANTHER" id="PTHR33184">
    <property type="entry name" value="PROTEIN TAPETUM DETERMINANT 1-LIKE-RELATED"/>
    <property type="match status" value="1"/>
</dbReference>
<evidence type="ECO:0000313" key="2">
    <source>
        <dbReference type="EMBL" id="KAJ6390161.1"/>
    </source>
</evidence>
<dbReference type="EMBL" id="JAPFFI010000006">
    <property type="protein sequence ID" value="KAJ6390161.1"/>
    <property type="molecule type" value="Genomic_DNA"/>
</dbReference>
<accession>A0ABQ9BSS4</accession>
<proteinExistence type="predicted"/>
<keyword evidence="3" id="KW-1185">Reference proteome</keyword>
<dbReference type="PANTHER" id="PTHR33184:SF36">
    <property type="entry name" value="EXPANSIN-LIKE EG45 DOMAIN-CONTAINING PROTEIN"/>
    <property type="match status" value="1"/>
</dbReference>
<dbReference type="Pfam" id="PF24068">
    <property type="entry name" value="TPD1_C"/>
    <property type="match status" value="1"/>
</dbReference>
<name>A0ABQ9BSS4_9ROSI</name>
<evidence type="ECO:0000256" key="1">
    <source>
        <dbReference type="ARBA" id="ARBA00022729"/>
    </source>
</evidence>
<organism evidence="2 3">
    <name type="scientific">Salix suchowensis</name>
    <dbReference type="NCBI Taxonomy" id="1278906"/>
    <lineage>
        <taxon>Eukaryota</taxon>
        <taxon>Viridiplantae</taxon>
        <taxon>Streptophyta</taxon>
        <taxon>Embryophyta</taxon>
        <taxon>Tracheophyta</taxon>
        <taxon>Spermatophyta</taxon>
        <taxon>Magnoliopsida</taxon>
        <taxon>eudicotyledons</taxon>
        <taxon>Gunneridae</taxon>
        <taxon>Pentapetalae</taxon>
        <taxon>rosids</taxon>
        <taxon>fabids</taxon>
        <taxon>Malpighiales</taxon>
        <taxon>Salicaceae</taxon>
        <taxon>Saliceae</taxon>
        <taxon>Salix</taxon>
    </lineage>
</organism>
<sequence>MACLGFTVHTQLDPLTLTLKRLQKRHACDGDLREKKMRLISSGKRNDLGLRALKNGSDQGHKQRVLTFLLFTASLTFPSLIHSLGAKCAADAPSVQQTQVGNGYPPKFMVQVQNNCPMCPVINIHLKCGGFPQALVNPRLLKVVAPDDCVVNGGLPLSPLQKISFNYSHQKFLMHPSSWSFQCE</sequence>
<reference evidence="2" key="1">
    <citation type="submission" date="2022-10" db="EMBL/GenBank/DDBJ databases">
        <authorList>
            <person name="Hyden B.L."/>
            <person name="Feng K."/>
            <person name="Yates T."/>
            <person name="Jawdy S."/>
            <person name="Smart L.B."/>
            <person name="Muchero W."/>
        </authorList>
    </citation>
    <scope>NUCLEOTIDE SEQUENCE</scope>
    <source>
        <tissue evidence="2">Shoot tip</tissue>
    </source>
</reference>
<protein>
    <submittedName>
        <fullName evidence="2">Uncharacterized protein</fullName>
    </submittedName>
</protein>